<evidence type="ECO:0000256" key="1">
    <source>
        <dbReference type="ARBA" id="ARBA00038454"/>
    </source>
</evidence>
<dbReference type="Gene3D" id="3.30.450.40">
    <property type="match status" value="1"/>
</dbReference>
<evidence type="ECO:0000259" key="2">
    <source>
        <dbReference type="Pfam" id="PF01590"/>
    </source>
</evidence>
<gene>
    <name evidence="3" type="ORF">JYB85_10070</name>
</gene>
<reference evidence="3 4" key="1">
    <citation type="submission" date="2021-03" db="EMBL/GenBank/DDBJ databases">
        <title>Novel species identification of genus Shewanella.</title>
        <authorList>
            <person name="Liu G."/>
            <person name="Zhang Q."/>
        </authorList>
    </citation>
    <scope>NUCLEOTIDE SEQUENCE [LARGE SCALE GENOMIC DNA]</scope>
    <source>
        <strain evidence="3 4">FJAT-52962</strain>
    </source>
</reference>
<organism evidence="3 4">
    <name type="scientific">Shewanella sedimentimangrovi</name>
    <dbReference type="NCBI Taxonomy" id="2814293"/>
    <lineage>
        <taxon>Bacteria</taxon>
        <taxon>Pseudomonadati</taxon>
        <taxon>Pseudomonadota</taxon>
        <taxon>Gammaproteobacteria</taxon>
        <taxon>Alteromonadales</taxon>
        <taxon>Shewanellaceae</taxon>
        <taxon>Shewanella</taxon>
    </lineage>
</organism>
<name>A0ABX7QW60_9GAMM</name>
<accession>A0ABX7QW60</accession>
<keyword evidence="4" id="KW-1185">Reference proteome</keyword>
<dbReference type="EMBL" id="CP071502">
    <property type="protein sequence ID" value="QSX35729.1"/>
    <property type="molecule type" value="Genomic_DNA"/>
</dbReference>
<proteinExistence type="inferred from homology"/>
<dbReference type="PANTHER" id="PTHR21021:SF15">
    <property type="entry name" value="FREE METHIONINE-R-SULFOXIDE REDUCTASE"/>
    <property type="match status" value="1"/>
</dbReference>
<dbReference type="InterPro" id="IPR051330">
    <property type="entry name" value="Phosphatase_reg/MetRdx"/>
</dbReference>
<dbReference type="InterPro" id="IPR029016">
    <property type="entry name" value="GAF-like_dom_sf"/>
</dbReference>
<dbReference type="InterPro" id="IPR003018">
    <property type="entry name" value="GAF"/>
</dbReference>
<protein>
    <submittedName>
        <fullName evidence="3">GAF domain-containing protein</fullName>
    </submittedName>
</protein>
<dbReference type="PROSITE" id="PS01320">
    <property type="entry name" value="UPF0067"/>
    <property type="match status" value="1"/>
</dbReference>
<sequence length="152" mass="16652">MKSEFYQSLNRQLAALLEGDDDMVSAMANFSAMLNSQLTELNWVGFYIRRGDELVLGPFQGKVACNRIPWGKGVCGTAAALDSTQRVADVHQFDGHIACDSASNSEIVIPVRKQGQVVAVLDIDSPVFDRFDEADQLGLEQAVRVLENTLFG</sequence>
<evidence type="ECO:0000313" key="4">
    <source>
        <dbReference type="Proteomes" id="UP000663207"/>
    </source>
</evidence>
<feature type="domain" description="GAF" evidence="2">
    <location>
        <begin position="37"/>
        <end position="148"/>
    </location>
</feature>
<dbReference type="InterPro" id="IPR000614">
    <property type="entry name" value="FRMsr_CS"/>
</dbReference>
<dbReference type="SUPFAM" id="SSF55781">
    <property type="entry name" value="GAF domain-like"/>
    <property type="match status" value="1"/>
</dbReference>
<evidence type="ECO:0000313" key="3">
    <source>
        <dbReference type="EMBL" id="QSX35729.1"/>
    </source>
</evidence>
<dbReference type="PANTHER" id="PTHR21021">
    <property type="entry name" value="GAF/PUTATIVE CYTOSKELETAL PROTEIN"/>
    <property type="match status" value="1"/>
</dbReference>
<dbReference type="RefSeq" id="WP_207319929.1">
    <property type="nucleotide sequence ID" value="NZ_CP071502.1"/>
</dbReference>
<dbReference type="Pfam" id="PF01590">
    <property type="entry name" value="GAF"/>
    <property type="match status" value="1"/>
</dbReference>
<comment type="similarity">
    <text evidence="1">Belongs to the free Met sulfoxide reductase family.</text>
</comment>
<dbReference type="Proteomes" id="UP000663207">
    <property type="component" value="Chromosome"/>
</dbReference>